<evidence type="ECO:0000313" key="3">
    <source>
        <dbReference type="Proteomes" id="UP000275951"/>
    </source>
</evidence>
<dbReference type="Gene3D" id="3.30.420.40">
    <property type="match status" value="2"/>
</dbReference>
<dbReference type="InterPro" id="IPR000600">
    <property type="entry name" value="ROK"/>
</dbReference>
<name>A0A3Q9GL54_9ACTO</name>
<accession>A0A3Q9GL54</accession>
<dbReference type="SUPFAM" id="SSF53067">
    <property type="entry name" value="Actin-like ATPase domain"/>
    <property type="match status" value="1"/>
</dbReference>
<dbReference type="RefSeq" id="WP_108726126.1">
    <property type="nucleotide sequence ID" value="NZ_CP029001.1"/>
</dbReference>
<organism evidence="2 3">
    <name type="scientific">Trueperella pyogenes</name>
    <dbReference type="NCBI Taxonomy" id="1661"/>
    <lineage>
        <taxon>Bacteria</taxon>
        <taxon>Bacillati</taxon>
        <taxon>Actinomycetota</taxon>
        <taxon>Actinomycetes</taxon>
        <taxon>Actinomycetales</taxon>
        <taxon>Actinomycetaceae</taxon>
        <taxon>Trueperella</taxon>
    </lineage>
</organism>
<evidence type="ECO:0000256" key="1">
    <source>
        <dbReference type="ARBA" id="ARBA00006479"/>
    </source>
</evidence>
<dbReference type="Gene3D" id="1.10.10.10">
    <property type="entry name" value="Winged helix-like DNA-binding domain superfamily/Winged helix DNA-binding domain"/>
    <property type="match status" value="1"/>
</dbReference>
<evidence type="ECO:0000313" key="2">
    <source>
        <dbReference type="EMBL" id="AZR07463.1"/>
    </source>
</evidence>
<gene>
    <name evidence="2" type="ORF">EBQ10_09330</name>
</gene>
<protein>
    <submittedName>
        <fullName evidence="2">ROK family protein</fullName>
    </submittedName>
</protein>
<dbReference type="AlphaFoldDB" id="A0A3Q9GL54"/>
<proteinExistence type="inferred from homology"/>
<reference evidence="2 3" key="1">
    <citation type="submission" date="2018-11" db="EMBL/GenBank/DDBJ databases">
        <title>Multidrug-resistant genes are associated with an 42-kb island TGI1 carrying a complex class 1 integron in a Trueperella pyogenes.</title>
        <authorList>
            <person name="Dong W."/>
        </authorList>
    </citation>
    <scope>NUCLEOTIDE SEQUENCE [LARGE SCALE GENOMIC DNA]</scope>
    <source>
        <strain evidence="2 3">TP4</strain>
    </source>
</reference>
<dbReference type="InterPro" id="IPR043129">
    <property type="entry name" value="ATPase_NBD"/>
</dbReference>
<dbReference type="EMBL" id="CP033905">
    <property type="protein sequence ID" value="AZR07463.1"/>
    <property type="molecule type" value="Genomic_DNA"/>
</dbReference>
<dbReference type="PANTHER" id="PTHR18964:SF149">
    <property type="entry name" value="BIFUNCTIONAL UDP-N-ACETYLGLUCOSAMINE 2-EPIMERASE_N-ACETYLMANNOSAMINE KINASE"/>
    <property type="match status" value="1"/>
</dbReference>
<sequence length="433" mass="44154">MKPPQSTPSAWFDASVSDWPASHVAVLNYAWGRKEFTASDVMANTGLTRATSIDVLEVLADSGLIVELPNAREACPRAGATAHARVVGQVNAPAAIYRKGRPARRFSFDADAGLVVGVDAGCSHLTAIAADLSGQSVATAHSVAECDPDGDVCVLGPRRREQVRSLIAEAVKQAGRDPGDIYAVCVGVPAPVADDGRSPRHHAGFWQLVNPDLIDELADVGPVVRVENDALLAAVAEGTVGEARGQGSFVTLLAGARMGAGVVIDGHLLRGTHGAVGEMNAFDCVEGVGDTFGFGEYAAKAAAKEIAAGHVDGNGAFGGLAPEEVTGRLVFAAIEAGDADAQAIARDIGRRLARVVTVLQSFYDPAMIVVSGAVGPAMLKVIEEARAAMPDSGASIAPDVVGSRLGAEAVVTGAVAAAVQMACASALDIAVGK</sequence>
<dbReference type="Pfam" id="PF00480">
    <property type="entry name" value="ROK"/>
    <property type="match status" value="1"/>
</dbReference>
<dbReference type="Proteomes" id="UP000275951">
    <property type="component" value="Chromosome"/>
</dbReference>
<comment type="similarity">
    <text evidence="1">Belongs to the ROK (NagC/XylR) family.</text>
</comment>
<dbReference type="InterPro" id="IPR036388">
    <property type="entry name" value="WH-like_DNA-bd_sf"/>
</dbReference>
<dbReference type="PANTHER" id="PTHR18964">
    <property type="entry name" value="ROK (REPRESSOR, ORF, KINASE) FAMILY"/>
    <property type="match status" value="1"/>
</dbReference>